<dbReference type="RefSeq" id="WP_169681480.1">
    <property type="nucleotide sequence ID" value="NZ_JABBNU010000006.1"/>
</dbReference>
<comment type="caution">
    <text evidence="10">The sequence shown here is derived from an EMBL/GenBank/DDBJ whole genome shotgun (WGS) entry which is preliminary data.</text>
</comment>
<dbReference type="Pfam" id="PF00072">
    <property type="entry name" value="Response_reg"/>
    <property type="match status" value="1"/>
</dbReference>
<evidence type="ECO:0000259" key="9">
    <source>
        <dbReference type="PROSITE" id="PS51755"/>
    </source>
</evidence>
<dbReference type="EMBL" id="JABBNU010000006">
    <property type="protein sequence ID" value="NMM48990.1"/>
    <property type="molecule type" value="Genomic_DNA"/>
</dbReference>
<dbReference type="InterPro" id="IPR036388">
    <property type="entry name" value="WH-like_DNA-bd_sf"/>
</dbReference>
<evidence type="ECO:0000256" key="3">
    <source>
        <dbReference type="ARBA" id="ARBA00023015"/>
    </source>
</evidence>
<evidence type="ECO:0000256" key="7">
    <source>
        <dbReference type="PROSITE-ProRule" id="PRU01091"/>
    </source>
</evidence>
<keyword evidence="11" id="KW-1185">Reference proteome</keyword>
<dbReference type="SUPFAM" id="SSF52172">
    <property type="entry name" value="CheY-like"/>
    <property type="match status" value="1"/>
</dbReference>
<evidence type="ECO:0000313" key="11">
    <source>
        <dbReference type="Proteomes" id="UP000559010"/>
    </source>
</evidence>
<dbReference type="Pfam" id="PF00486">
    <property type="entry name" value="Trans_reg_C"/>
    <property type="match status" value="1"/>
</dbReference>
<feature type="DNA-binding region" description="OmpR/PhoB-type" evidence="7">
    <location>
        <begin position="124"/>
        <end position="223"/>
    </location>
</feature>
<feature type="domain" description="OmpR/PhoB-type" evidence="9">
    <location>
        <begin position="124"/>
        <end position="223"/>
    </location>
</feature>
<evidence type="ECO:0000259" key="8">
    <source>
        <dbReference type="PROSITE" id="PS50110"/>
    </source>
</evidence>
<dbReference type="InterPro" id="IPR039420">
    <property type="entry name" value="WalR-like"/>
</dbReference>
<reference evidence="10 11" key="1">
    <citation type="submission" date="2020-04" db="EMBL/GenBank/DDBJ databases">
        <title>Flammeovirgaceae bacterium KN852 isolated from deep sea.</title>
        <authorList>
            <person name="Zhang D.-C."/>
        </authorList>
    </citation>
    <scope>NUCLEOTIDE SEQUENCE [LARGE SCALE GENOMIC DNA]</scope>
    <source>
        <strain evidence="10 11">KN852</strain>
    </source>
</reference>
<protein>
    <submittedName>
        <fullName evidence="10">Response regulator transcription factor</fullName>
    </submittedName>
</protein>
<feature type="modified residue" description="4-aspartylphosphate" evidence="6">
    <location>
        <position position="51"/>
    </location>
</feature>
<keyword evidence="4 7" id="KW-0238">DNA-binding</keyword>
<keyword evidence="1 6" id="KW-0597">Phosphoprotein</keyword>
<dbReference type="Gene3D" id="6.10.250.690">
    <property type="match status" value="1"/>
</dbReference>
<dbReference type="InterPro" id="IPR001789">
    <property type="entry name" value="Sig_transdc_resp-reg_receiver"/>
</dbReference>
<dbReference type="SMART" id="SM00862">
    <property type="entry name" value="Trans_reg_C"/>
    <property type="match status" value="1"/>
</dbReference>
<name>A0A848J382_9BACT</name>
<dbReference type="PANTHER" id="PTHR48111">
    <property type="entry name" value="REGULATOR OF RPOS"/>
    <property type="match status" value="1"/>
</dbReference>
<dbReference type="InterPro" id="IPR011006">
    <property type="entry name" value="CheY-like_superfamily"/>
</dbReference>
<dbReference type="GO" id="GO:0000156">
    <property type="term" value="F:phosphorelay response regulator activity"/>
    <property type="evidence" value="ECO:0007669"/>
    <property type="project" value="TreeGrafter"/>
</dbReference>
<proteinExistence type="predicted"/>
<gene>
    <name evidence="10" type="ORF">HH304_11315</name>
</gene>
<keyword evidence="5" id="KW-0804">Transcription</keyword>
<dbReference type="GO" id="GO:0006355">
    <property type="term" value="P:regulation of DNA-templated transcription"/>
    <property type="evidence" value="ECO:0007669"/>
    <property type="project" value="InterPro"/>
</dbReference>
<evidence type="ECO:0000313" key="10">
    <source>
        <dbReference type="EMBL" id="NMM48990.1"/>
    </source>
</evidence>
<dbReference type="PROSITE" id="PS51755">
    <property type="entry name" value="OMPR_PHOB"/>
    <property type="match status" value="1"/>
</dbReference>
<keyword evidence="3" id="KW-0805">Transcription regulation</keyword>
<dbReference type="InterPro" id="IPR001867">
    <property type="entry name" value="OmpR/PhoB-type_DNA-bd"/>
</dbReference>
<evidence type="ECO:0000256" key="2">
    <source>
        <dbReference type="ARBA" id="ARBA00023012"/>
    </source>
</evidence>
<evidence type="ECO:0000256" key="5">
    <source>
        <dbReference type="ARBA" id="ARBA00023163"/>
    </source>
</evidence>
<dbReference type="Proteomes" id="UP000559010">
    <property type="component" value="Unassembled WGS sequence"/>
</dbReference>
<dbReference type="Gene3D" id="1.10.10.10">
    <property type="entry name" value="Winged helix-like DNA-binding domain superfamily/Winged helix DNA-binding domain"/>
    <property type="match status" value="1"/>
</dbReference>
<evidence type="ECO:0000256" key="1">
    <source>
        <dbReference type="ARBA" id="ARBA00022553"/>
    </source>
</evidence>
<organism evidence="10 11">
    <name type="scientific">Marinigracilibium pacificum</name>
    <dbReference type="NCBI Taxonomy" id="2729599"/>
    <lineage>
        <taxon>Bacteria</taxon>
        <taxon>Pseudomonadati</taxon>
        <taxon>Bacteroidota</taxon>
        <taxon>Cytophagia</taxon>
        <taxon>Cytophagales</taxon>
        <taxon>Flammeovirgaceae</taxon>
        <taxon>Marinigracilibium</taxon>
    </lineage>
</organism>
<dbReference type="GO" id="GO:0000976">
    <property type="term" value="F:transcription cis-regulatory region binding"/>
    <property type="evidence" value="ECO:0007669"/>
    <property type="project" value="TreeGrafter"/>
</dbReference>
<keyword evidence="2" id="KW-0902">Two-component regulatory system</keyword>
<dbReference type="SMART" id="SM00448">
    <property type="entry name" value="REC"/>
    <property type="match status" value="1"/>
</dbReference>
<accession>A0A848J382</accession>
<feature type="domain" description="Response regulatory" evidence="8">
    <location>
        <begin position="2"/>
        <end position="116"/>
    </location>
</feature>
<dbReference type="PANTHER" id="PTHR48111:SF22">
    <property type="entry name" value="REGULATOR OF RPOS"/>
    <property type="match status" value="1"/>
</dbReference>
<dbReference type="GO" id="GO:0032993">
    <property type="term" value="C:protein-DNA complex"/>
    <property type="evidence" value="ECO:0007669"/>
    <property type="project" value="TreeGrafter"/>
</dbReference>
<dbReference type="Gene3D" id="3.40.50.2300">
    <property type="match status" value="1"/>
</dbReference>
<evidence type="ECO:0000256" key="4">
    <source>
        <dbReference type="ARBA" id="ARBA00023125"/>
    </source>
</evidence>
<dbReference type="CDD" id="cd00383">
    <property type="entry name" value="trans_reg_C"/>
    <property type="match status" value="1"/>
</dbReference>
<dbReference type="GO" id="GO:0005829">
    <property type="term" value="C:cytosol"/>
    <property type="evidence" value="ECO:0007669"/>
    <property type="project" value="TreeGrafter"/>
</dbReference>
<sequence length="223" mass="25249">MKILVVEDNKDLSDNIKTYLSKEGVIVSVAESYNQSLEKLVSFDYDVVLLDLMLPDKEGFELIPYLKKTFPSTGILIMSARDGLEDKVKGLDMGADDYLPKPFNLAELSARVRALYRRRSLSGSSELKFENITIDTDNNLVSIGGSQLDLTAKELQLLVFFVVNKKKLISKNAIAEHLWGDYMEDADSFDFVYQHVKNLRKKLKDFGAEPEIKTVYGLGYRFG</sequence>
<evidence type="ECO:0000256" key="6">
    <source>
        <dbReference type="PROSITE-ProRule" id="PRU00169"/>
    </source>
</evidence>
<dbReference type="PROSITE" id="PS50110">
    <property type="entry name" value="RESPONSE_REGULATORY"/>
    <property type="match status" value="1"/>
</dbReference>
<dbReference type="AlphaFoldDB" id="A0A848J382"/>